<evidence type="ECO:0000313" key="2">
    <source>
        <dbReference type="EMBL" id="PKA56217.1"/>
    </source>
</evidence>
<feature type="chain" id="PRO_5014113792" evidence="1">
    <location>
        <begin position="16"/>
        <end position="140"/>
    </location>
</feature>
<name>A0A2I0AKZ5_9ASPA</name>
<organism evidence="2 3">
    <name type="scientific">Apostasia shenzhenica</name>
    <dbReference type="NCBI Taxonomy" id="1088818"/>
    <lineage>
        <taxon>Eukaryota</taxon>
        <taxon>Viridiplantae</taxon>
        <taxon>Streptophyta</taxon>
        <taxon>Embryophyta</taxon>
        <taxon>Tracheophyta</taxon>
        <taxon>Spermatophyta</taxon>
        <taxon>Magnoliopsida</taxon>
        <taxon>Liliopsida</taxon>
        <taxon>Asparagales</taxon>
        <taxon>Orchidaceae</taxon>
        <taxon>Apostasioideae</taxon>
        <taxon>Apostasia</taxon>
    </lineage>
</organism>
<keyword evidence="3" id="KW-1185">Reference proteome</keyword>
<feature type="signal peptide" evidence="1">
    <location>
        <begin position="1"/>
        <end position="15"/>
    </location>
</feature>
<dbReference type="Proteomes" id="UP000236161">
    <property type="component" value="Unassembled WGS sequence"/>
</dbReference>
<reference evidence="2 3" key="1">
    <citation type="journal article" date="2017" name="Nature">
        <title>The Apostasia genome and the evolution of orchids.</title>
        <authorList>
            <person name="Zhang G.Q."/>
            <person name="Liu K.W."/>
            <person name="Li Z."/>
            <person name="Lohaus R."/>
            <person name="Hsiao Y.Y."/>
            <person name="Niu S.C."/>
            <person name="Wang J.Y."/>
            <person name="Lin Y.C."/>
            <person name="Xu Q."/>
            <person name="Chen L.J."/>
            <person name="Yoshida K."/>
            <person name="Fujiwara S."/>
            <person name="Wang Z.W."/>
            <person name="Zhang Y.Q."/>
            <person name="Mitsuda N."/>
            <person name="Wang M."/>
            <person name="Liu G.H."/>
            <person name="Pecoraro L."/>
            <person name="Huang H.X."/>
            <person name="Xiao X.J."/>
            <person name="Lin M."/>
            <person name="Wu X.Y."/>
            <person name="Wu W.L."/>
            <person name="Chen Y.Y."/>
            <person name="Chang S.B."/>
            <person name="Sakamoto S."/>
            <person name="Ohme-Takagi M."/>
            <person name="Yagi M."/>
            <person name="Zeng S.J."/>
            <person name="Shen C.Y."/>
            <person name="Yeh C.M."/>
            <person name="Luo Y.B."/>
            <person name="Tsai W.C."/>
            <person name="Van de Peer Y."/>
            <person name="Liu Z.J."/>
        </authorList>
    </citation>
    <scope>NUCLEOTIDE SEQUENCE [LARGE SCALE GENOMIC DNA]</scope>
    <source>
        <strain evidence="3">cv. Shenzhen</strain>
        <tissue evidence="2">Stem</tissue>
    </source>
</reference>
<gene>
    <name evidence="2" type="ORF">AXF42_Ash011146</name>
</gene>
<dbReference type="AlphaFoldDB" id="A0A2I0AKZ5"/>
<keyword evidence="1" id="KW-0732">Signal</keyword>
<evidence type="ECO:0000313" key="3">
    <source>
        <dbReference type="Proteomes" id="UP000236161"/>
    </source>
</evidence>
<accession>A0A2I0AKZ5</accession>
<sequence length="140" mass="15163">MFALVVLFGSGAVKGIRSSSHAPVPSTTHRTVPPILLHDMIREASASSSQREFVMKSNHSFEAVKEKNQNLSDLNSTPDDTFGRKSCSGLGVYGRRGGGSGDQRPEVVVELVVGHHGATGHRCRLIWVITMAQLLMIQPK</sequence>
<dbReference type="EMBL" id="KZ451974">
    <property type="protein sequence ID" value="PKA56217.1"/>
    <property type="molecule type" value="Genomic_DNA"/>
</dbReference>
<protein>
    <submittedName>
        <fullName evidence="2">Uncharacterized protein</fullName>
    </submittedName>
</protein>
<proteinExistence type="predicted"/>
<evidence type="ECO:0000256" key="1">
    <source>
        <dbReference type="SAM" id="SignalP"/>
    </source>
</evidence>